<dbReference type="Proteomes" id="UP000002058">
    <property type="component" value="Unassembled WGS sequence"/>
</dbReference>
<evidence type="ECO:0000256" key="3">
    <source>
        <dbReference type="ARBA" id="ARBA00022630"/>
    </source>
</evidence>
<evidence type="ECO:0008006" key="10">
    <source>
        <dbReference type="Google" id="ProtNLM"/>
    </source>
</evidence>
<evidence type="ECO:0000256" key="4">
    <source>
        <dbReference type="ARBA" id="ARBA00022827"/>
    </source>
</evidence>
<dbReference type="Gene3D" id="3.50.50.60">
    <property type="entry name" value="FAD/NAD(P)-binding domain"/>
    <property type="match status" value="2"/>
</dbReference>
<dbReference type="GO" id="GO:0004499">
    <property type="term" value="F:N,N-dimethylaniline monooxygenase activity"/>
    <property type="evidence" value="ECO:0007669"/>
    <property type="project" value="InterPro"/>
</dbReference>
<evidence type="ECO:0000256" key="6">
    <source>
        <dbReference type="ARBA" id="ARBA00023002"/>
    </source>
</evidence>
<dbReference type="GO" id="GO:0050660">
    <property type="term" value="F:flavin adenine dinucleotide binding"/>
    <property type="evidence" value="ECO:0007669"/>
    <property type="project" value="InterPro"/>
</dbReference>
<dbReference type="OrthoDB" id="66881at2759"/>
<keyword evidence="5" id="KW-0521">NADP</keyword>
<organism evidence="8 9">
    <name type="scientific">Uncinocarpus reesii (strain UAMH 1704)</name>
    <dbReference type="NCBI Taxonomy" id="336963"/>
    <lineage>
        <taxon>Eukaryota</taxon>
        <taxon>Fungi</taxon>
        <taxon>Dikarya</taxon>
        <taxon>Ascomycota</taxon>
        <taxon>Pezizomycotina</taxon>
        <taxon>Eurotiomycetes</taxon>
        <taxon>Eurotiomycetidae</taxon>
        <taxon>Onygenales</taxon>
        <taxon>Onygenaceae</taxon>
        <taxon>Uncinocarpus</taxon>
    </lineage>
</organism>
<protein>
    <recommendedName>
        <fullName evidence="10">FAD/NAD(P)-binding domain-containing protein</fullName>
    </recommendedName>
</protein>
<keyword evidence="6" id="KW-0560">Oxidoreductase</keyword>
<dbReference type="KEGG" id="ure:UREG_04978"/>
<evidence type="ECO:0000313" key="8">
    <source>
        <dbReference type="EMBL" id="EEP80136.1"/>
    </source>
</evidence>
<dbReference type="GeneID" id="8438032"/>
<dbReference type="STRING" id="336963.C4JV25"/>
<evidence type="ECO:0000256" key="7">
    <source>
        <dbReference type="ARBA" id="ARBA00023033"/>
    </source>
</evidence>
<dbReference type="EMBL" id="CH476617">
    <property type="protein sequence ID" value="EEP80136.1"/>
    <property type="molecule type" value="Genomic_DNA"/>
</dbReference>
<evidence type="ECO:0000256" key="2">
    <source>
        <dbReference type="ARBA" id="ARBA00010139"/>
    </source>
</evidence>
<comment type="cofactor">
    <cofactor evidence="1">
        <name>FAD</name>
        <dbReference type="ChEBI" id="CHEBI:57692"/>
    </cofactor>
</comment>
<dbReference type="InterPro" id="IPR050775">
    <property type="entry name" value="FAD-binding_Monooxygenases"/>
</dbReference>
<dbReference type="Pfam" id="PF00743">
    <property type="entry name" value="FMO-like"/>
    <property type="match status" value="1"/>
</dbReference>
<sequence length="518" mass="58205">MQRNLGAQQVENWRTNGDISDHAARRQDPVNIELDVVIVGAGLSGIYLLHLLSKGRLECQNRRSWPRPGWRLALELLSGKDVIYGETITKATFDESTNKWTVESDNKSTFTARFFCSCIGFASKRLFPDWPGLEDDYKGQVLHASFWPDRGIDLRGKKVAVAGTGATGIQLAQEIAREAGKLTCFVRTPNLTWPMRLERIDPEQAQKDKGSLPYLLGEKRYTTIAGFLYDDTTRRVFDDTSEEREARLEQEYRDGGYRIFFSAYFDILLDQAANDEIYNFWRRKVHARMTDSQKAEILAPLKAPHPFGGKRPSLEQDYYEQMDKPHVTLVDVKSTPVTHLVSNGIVTTDGAVHEADVLILATGYDAVTGGFKDMAITGLNGLTLAEKWSDGTQAYLGLTISGFPNFFYAYGPFAPTAYSAGPAAIESQADWILEVMRKMRAEGATRIDATQEAEREWREKVLAIHAMTLRENVEGSWYLGLNVPGKKREPLNYAGGLSMYRKEIQDAIAPDWKGFVVS</sequence>
<comment type="similarity">
    <text evidence="2">Belongs to the FAD-binding monooxygenase family.</text>
</comment>
<accession>C4JV25</accession>
<dbReference type="InterPro" id="IPR036188">
    <property type="entry name" value="FAD/NAD-bd_sf"/>
</dbReference>
<dbReference type="AlphaFoldDB" id="C4JV25"/>
<keyword evidence="7" id="KW-0503">Monooxygenase</keyword>
<dbReference type="PANTHER" id="PTHR43098:SF3">
    <property type="entry name" value="L-ORNITHINE N(5)-MONOOXYGENASE-RELATED"/>
    <property type="match status" value="1"/>
</dbReference>
<keyword evidence="9" id="KW-1185">Reference proteome</keyword>
<keyword evidence="3" id="KW-0285">Flavoprotein</keyword>
<evidence type="ECO:0000313" key="9">
    <source>
        <dbReference type="Proteomes" id="UP000002058"/>
    </source>
</evidence>
<dbReference type="GO" id="GO:0050661">
    <property type="term" value="F:NADP binding"/>
    <property type="evidence" value="ECO:0007669"/>
    <property type="project" value="InterPro"/>
</dbReference>
<reference evidence="9" key="1">
    <citation type="journal article" date="2009" name="Genome Res.">
        <title>Comparative genomic analyses of the human fungal pathogens Coccidioides and their relatives.</title>
        <authorList>
            <person name="Sharpton T.J."/>
            <person name="Stajich J.E."/>
            <person name="Rounsley S.D."/>
            <person name="Gardner M.J."/>
            <person name="Wortman J.R."/>
            <person name="Jordar V.S."/>
            <person name="Maiti R."/>
            <person name="Kodira C.D."/>
            <person name="Neafsey D.E."/>
            <person name="Zeng Q."/>
            <person name="Hung C.-Y."/>
            <person name="McMahan C."/>
            <person name="Muszewska A."/>
            <person name="Grynberg M."/>
            <person name="Mandel M.A."/>
            <person name="Kellner E.M."/>
            <person name="Barker B.M."/>
            <person name="Galgiani J.N."/>
            <person name="Orbach M.J."/>
            <person name="Kirkland T.N."/>
            <person name="Cole G.T."/>
            <person name="Henn M.R."/>
            <person name="Birren B.W."/>
            <person name="Taylor J.W."/>
        </authorList>
    </citation>
    <scope>NUCLEOTIDE SEQUENCE [LARGE SCALE GENOMIC DNA]</scope>
    <source>
        <strain evidence="9">UAMH 1704</strain>
    </source>
</reference>
<dbReference type="VEuPathDB" id="FungiDB:UREG_04978"/>
<gene>
    <name evidence="8" type="ORF">UREG_04978</name>
</gene>
<dbReference type="PANTHER" id="PTHR43098">
    <property type="entry name" value="L-ORNITHINE N(5)-MONOOXYGENASE-RELATED"/>
    <property type="match status" value="1"/>
</dbReference>
<evidence type="ECO:0000256" key="5">
    <source>
        <dbReference type="ARBA" id="ARBA00022857"/>
    </source>
</evidence>
<proteinExistence type="inferred from homology"/>
<dbReference type="InParanoid" id="C4JV25"/>
<dbReference type="OMA" id="CFVRTPN"/>
<dbReference type="SUPFAM" id="SSF51905">
    <property type="entry name" value="FAD/NAD(P)-binding domain"/>
    <property type="match status" value="3"/>
</dbReference>
<dbReference type="RefSeq" id="XP_002584289.1">
    <property type="nucleotide sequence ID" value="XM_002584243.1"/>
</dbReference>
<dbReference type="InterPro" id="IPR020946">
    <property type="entry name" value="Flavin_mOase-like"/>
</dbReference>
<evidence type="ECO:0000256" key="1">
    <source>
        <dbReference type="ARBA" id="ARBA00001974"/>
    </source>
</evidence>
<keyword evidence="4" id="KW-0274">FAD</keyword>
<name>C4JV25_UNCRE</name>
<dbReference type="eggNOG" id="KOG1399">
    <property type="taxonomic scope" value="Eukaryota"/>
</dbReference>
<dbReference type="HOGENOM" id="CLU_006937_8_0_1"/>